<dbReference type="EMBL" id="BSXT01000197">
    <property type="protein sequence ID" value="GMF20476.1"/>
    <property type="molecule type" value="Genomic_DNA"/>
</dbReference>
<evidence type="ECO:0000313" key="1">
    <source>
        <dbReference type="EMBL" id="GMF20476.1"/>
    </source>
</evidence>
<reference evidence="1" key="1">
    <citation type="submission" date="2023-04" db="EMBL/GenBank/DDBJ databases">
        <title>Phytophthora fragariaefolia NBRC 109709.</title>
        <authorList>
            <person name="Ichikawa N."/>
            <person name="Sato H."/>
            <person name="Tonouchi N."/>
        </authorList>
    </citation>
    <scope>NUCLEOTIDE SEQUENCE</scope>
    <source>
        <strain evidence="1">NBRC 109709</strain>
    </source>
</reference>
<organism evidence="1 2">
    <name type="scientific">Phytophthora fragariaefolia</name>
    <dbReference type="NCBI Taxonomy" id="1490495"/>
    <lineage>
        <taxon>Eukaryota</taxon>
        <taxon>Sar</taxon>
        <taxon>Stramenopiles</taxon>
        <taxon>Oomycota</taxon>
        <taxon>Peronosporomycetes</taxon>
        <taxon>Peronosporales</taxon>
        <taxon>Peronosporaceae</taxon>
        <taxon>Phytophthora</taxon>
    </lineage>
</organism>
<name>A0A9W6WXG7_9STRA</name>
<comment type="caution">
    <text evidence="1">The sequence shown here is derived from an EMBL/GenBank/DDBJ whole genome shotgun (WGS) entry which is preliminary data.</text>
</comment>
<gene>
    <name evidence="1" type="ORF">Pfra01_000246000</name>
</gene>
<dbReference type="OrthoDB" id="123721at2759"/>
<proteinExistence type="predicted"/>
<evidence type="ECO:0000313" key="2">
    <source>
        <dbReference type="Proteomes" id="UP001165121"/>
    </source>
</evidence>
<sequence>MRRRCRTRHSKIDLIYHESIHKKRWAEPVITAAWIINRIPSSENVTSSDVTSIAIARRQDVTKHDVTPDGAVITPYADNSMITRSRARHIDETTDPTDGGASKKQVVVPSEFVPSVKKLIKHVERLMMSNLPLKAEC</sequence>
<accession>A0A9W6WXG7</accession>
<protein>
    <submittedName>
        <fullName evidence="1">Unnamed protein product</fullName>
    </submittedName>
</protein>
<keyword evidence="2" id="KW-1185">Reference proteome</keyword>
<dbReference type="Proteomes" id="UP001165121">
    <property type="component" value="Unassembled WGS sequence"/>
</dbReference>
<dbReference type="AlphaFoldDB" id="A0A9W6WXG7"/>